<gene>
    <name evidence="2" type="ORF">NW762_010487</name>
</gene>
<dbReference type="AlphaFoldDB" id="A0A9W8VBF3"/>
<protein>
    <submittedName>
        <fullName evidence="2">Uncharacterized protein</fullName>
    </submittedName>
</protein>
<accession>A0A9W8VBF3</accession>
<name>A0A9W8VBF3_9HYPO</name>
<dbReference type="Proteomes" id="UP001152049">
    <property type="component" value="Unassembled WGS sequence"/>
</dbReference>
<keyword evidence="1" id="KW-0175">Coiled coil</keyword>
<dbReference type="EMBL" id="JAOQAZ010000024">
    <property type="protein sequence ID" value="KAJ4253332.1"/>
    <property type="molecule type" value="Genomic_DNA"/>
</dbReference>
<feature type="coiled-coil region" evidence="1">
    <location>
        <begin position="20"/>
        <end position="103"/>
    </location>
</feature>
<keyword evidence="3" id="KW-1185">Reference proteome</keyword>
<evidence type="ECO:0000313" key="3">
    <source>
        <dbReference type="Proteomes" id="UP001152049"/>
    </source>
</evidence>
<comment type="caution">
    <text evidence="2">The sequence shown here is derived from an EMBL/GenBank/DDBJ whole genome shotgun (WGS) entry which is preliminary data.</text>
</comment>
<evidence type="ECO:0000313" key="2">
    <source>
        <dbReference type="EMBL" id="KAJ4253332.1"/>
    </source>
</evidence>
<reference evidence="2" key="1">
    <citation type="submission" date="2022-09" db="EMBL/GenBank/DDBJ databases">
        <title>Fusarium specimens isolated from Avocado Roots.</title>
        <authorList>
            <person name="Stajich J."/>
            <person name="Roper C."/>
            <person name="Heimlech-Rivalta G."/>
        </authorList>
    </citation>
    <scope>NUCLEOTIDE SEQUENCE</scope>
    <source>
        <strain evidence="2">CF00136</strain>
    </source>
</reference>
<proteinExistence type="predicted"/>
<dbReference type="OrthoDB" id="10559918at2759"/>
<sequence>MADDNHDVPAPSEAHPLMHAEYQDVQVARLQAEISQLQRKTGEAAYWDQLRQQKFSTLQNEKTALQANNNALQLENGRLQTENNALQRENNALQIENSALLIENTRLVQSHRHNNQHPEANLQDGNNHIEEEEFFIKTPNITPSPPLSTQDSSLPKIDRVSTEQRLTGNKNVDEGIDIQAPWAYPSGNRRAADPCSW</sequence>
<organism evidence="2 3">
    <name type="scientific">Fusarium torreyae</name>
    <dbReference type="NCBI Taxonomy" id="1237075"/>
    <lineage>
        <taxon>Eukaryota</taxon>
        <taxon>Fungi</taxon>
        <taxon>Dikarya</taxon>
        <taxon>Ascomycota</taxon>
        <taxon>Pezizomycotina</taxon>
        <taxon>Sordariomycetes</taxon>
        <taxon>Hypocreomycetidae</taxon>
        <taxon>Hypocreales</taxon>
        <taxon>Nectriaceae</taxon>
        <taxon>Fusarium</taxon>
    </lineage>
</organism>
<evidence type="ECO:0000256" key="1">
    <source>
        <dbReference type="SAM" id="Coils"/>
    </source>
</evidence>